<dbReference type="GO" id="GO:0000978">
    <property type="term" value="F:RNA polymerase II cis-regulatory region sequence-specific DNA binding"/>
    <property type="evidence" value="ECO:0007669"/>
    <property type="project" value="TreeGrafter"/>
</dbReference>
<evidence type="ECO:0000256" key="2">
    <source>
        <dbReference type="ARBA" id="ARBA00022723"/>
    </source>
</evidence>
<dbReference type="InterPro" id="IPR036236">
    <property type="entry name" value="Znf_C2H2_sf"/>
</dbReference>
<comment type="caution">
    <text evidence="11">The sequence shown here is derived from an EMBL/GenBank/DDBJ whole genome shotgun (WGS) entry which is preliminary data.</text>
</comment>
<protein>
    <submittedName>
        <fullName evidence="11">Early growth response protein 3</fullName>
    </submittedName>
</protein>
<gene>
    <name evidence="11" type="primary">EGR3</name>
    <name evidence="11" type="ORF">CDAR_251201</name>
</gene>
<proteinExistence type="predicted"/>
<feature type="compositionally biased region" description="Basic residues" evidence="9">
    <location>
        <begin position="492"/>
        <end position="504"/>
    </location>
</feature>
<keyword evidence="3" id="KW-0677">Repeat</keyword>
<sequence length="566" mass="62220">MNKTLIIPTSFNGHKKISPFPQPPVRMRTTLAPPEHPRRSYLHPSPELLRVYWRVGVNSSWLPGATAHPADERSTDLTSVLYHLDQFDSGLMSIEWSIEQEICSEYDPSENPAEASDPLNERTECVGTMFPGSHSNSPVGRISYRGSFTTATTPVTSACSSSASGLSPTDWLHSPSSSEKSLLTPLISIINPSTPTATPPPSSVTPPHHHQHHHQEQQHQPPHQSPYEESHQEQQSYLSSPSPHQHELLEQFAVAVSQQQFDPVSFTLKQQSPSYSTAGATDLMGVSPEDVVYHRSSPSVSSQQQQMAKYQWTTASATDFAAASAGSGLQLVQPASVLVPKMEPMADEASCATSTTLMMTDPQASASLAEYNQSTSKGHEILSQAYQCGNVPLKLLPVKPRKYPNRPSKTPLHERPYACPIDSCDRRFSRSDELTRHIRIHTGQKPFQCRICMRSFSRSDHLTTHIRTHTGEKPFTCETCGRKFARSDEKKRHAKVHLKQRSKRQQQQASATSSSASSSSASSTVSSLQQQQQQGGLLLLDIPPSVTTSLLTGPLATPVVTTTALR</sequence>
<keyword evidence="6" id="KW-0804">Transcription</keyword>
<dbReference type="SUPFAM" id="SSF57667">
    <property type="entry name" value="beta-beta-alpha zinc fingers"/>
    <property type="match status" value="2"/>
</dbReference>
<dbReference type="Proteomes" id="UP001054837">
    <property type="component" value="Unassembled WGS sequence"/>
</dbReference>
<dbReference type="EMBL" id="BPLQ01005772">
    <property type="protein sequence ID" value="GIY17065.1"/>
    <property type="molecule type" value="Genomic_DNA"/>
</dbReference>
<evidence type="ECO:0000256" key="9">
    <source>
        <dbReference type="SAM" id="MobiDB-lite"/>
    </source>
</evidence>
<keyword evidence="8" id="KW-0863">Zinc-finger</keyword>
<keyword evidence="4" id="KW-0862">Zinc</keyword>
<feature type="region of interest" description="Disordered" evidence="9">
    <location>
        <begin position="488"/>
        <end position="528"/>
    </location>
</feature>
<feature type="domain" description="C2H2-type" evidence="10">
    <location>
        <begin position="447"/>
        <end position="474"/>
    </location>
</feature>
<evidence type="ECO:0000256" key="6">
    <source>
        <dbReference type="ARBA" id="ARBA00023163"/>
    </source>
</evidence>
<keyword evidence="12" id="KW-1185">Reference proteome</keyword>
<dbReference type="PANTHER" id="PTHR24399:SF23">
    <property type="entry name" value="C2H2-TYPE DOMAIN-CONTAINING PROTEIN"/>
    <property type="match status" value="1"/>
</dbReference>
<feature type="domain" description="C2H2-type" evidence="10">
    <location>
        <begin position="475"/>
        <end position="502"/>
    </location>
</feature>
<evidence type="ECO:0000256" key="1">
    <source>
        <dbReference type="ARBA" id="ARBA00004123"/>
    </source>
</evidence>
<dbReference type="PROSITE" id="PS50157">
    <property type="entry name" value="ZINC_FINGER_C2H2_2"/>
    <property type="match status" value="3"/>
</dbReference>
<dbReference type="Gene3D" id="3.30.160.60">
    <property type="entry name" value="Classic Zinc Finger"/>
    <property type="match status" value="3"/>
</dbReference>
<dbReference type="PROSITE" id="PS00028">
    <property type="entry name" value="ZINC_FINGER_C2H2_1"/>
    <property type="match status" value="3"/>
</dbReference>
<feature type="compositionally biased region" description="Low complexity" evidence="9">
    <location>
        <begin position="505"/>
        <end position="528"/>
    </location>
</feature>
<dbReference type="PANTHER" id="PTHR24399">
    <property type="entry name" value="ZINC FINGER AND BTB DOMAIN-CONTAINING"/>
    <property type="match status" value="1"/>
</dbReference>
<accession>A0AAV4R6J6</accession>
<evidence type="ECO:0000256" key="7">
    <source>
        <dbReference type="ARBA" id="ARBA00023242"/>
    </source>
</evidence>
<keyword evidence="2" id="KW-0479">Metal-binding</keyword>
<keyword evidence="5" id="KW-0805">Transcription regulation</keyword>
<evidence type="ECO:0000259" key="10">
    <source>
        <dbReference type="PROSITE" id="PS50157"/>
    </source>
</evidence>
<dbReference type="GO" id="GO:0005654">
    <property type="term" value="C:nucleoplasm"/>
    <property type="evidence" value="ECO:0007669"/>
    <property type="project" value="TreeGrafter"/>
</dbReference>
<feature type="region of interest" description="Disordered" evidence="9">
    <location>
        <begin position="153"/>
        <end position="177"/>
    </location>
</feature>
<reference evidence="11 12" key="1">
    <citation type="submission" date="2021-06" db="EMBL/GenBank/DDBJ databases">
        <title>Caerostris darwini draft genome.</title>
        <authorList>
            <person name="Kono N."/>
            <person name="Arakawa K."/>
        </authorList>
    </citation>
    <scope>NUCLEOTIDE SEQUENCE [LARGE SCALE GENOMIC DNA]</scope>
</reference>
<evidence type="ECO:0000313" key="11">
    <source>
        <dbReference type="EMBL" id="GIY17065.1"/>
    </source>
</evidence>
<feature type="compositionally biased region" description="Polar residues" evidence="9">
    <location>
        <begin position="233"/>
        <end position="243"/>
    </location>
</feature>
<comment type="subcellular location">
    <subcellularLocation>
        <location evidence="1">Nucleus</location>
    </subcellularLocation>
</comment>
<dbReference type="SMART" id="SM00355">
    <property type="entry name" value="ZnF_C2H2"/>
    <property type="match status" value="3"/>
</dbReference>
<keyword evidence="7" id="KW-0539">Nucleus</keyword>
<dbReference type="GO" id="GO:0008270">
    <property type="term" value="F:zinc ion binding"/>
    <property type="evidence" value="ECO:0007669"/>
    <property type="project" value="UniProtKB-KW"/>
</dbReference>
<organism evidence="11 12">
    <name type="scientific">Caerostris darwini</name>
    <dbReference type="NCBI Taxonomy" id="1538125"/>
    <lineage>
        <taxon>Eukaryota</taxon>
        <taxon>Metazoa</taxon>
        <taxon>Ecdysozoa</taxon>
        <taxon>Arthropoda</taxon>
        <taxon>Chelicerata</taxon>
        <taxon>Arachnida</taxon>
        <taxon>Araneae</taxon>
        <taxon>Araneomorphae</taxon>
        <taxon>Entelegynae</taxon>
        <taxon>Araneoidea</taxon>
        <taxon>Araneidae</taxon>
        <taxon>Caerostris</taxon>
    </lineage>
</organism>
<feature type="region of interest" description="Disordered" evidence="9">
    <location>
        <begin position="190"/>
        <end position="243"/>
    </location>
</feature>
<dbReference type="InterPro" id="IPR013087">
    <property type="entry name" value="Znf_C2H2_type"/>
</dbReference>
<evidence type="ECO:0000256" key="4">
    <source>
        <dbReference type="ARBA" id="ARBA00022833"/>
    </source>
</evidence>
<evidence type="ECO:0000313" key="12">
    <source>
        <dbReference type="Proteomes" id="UP001054837"/>
    </source>
</evidence>
<dbReference type="GO" id="GO:0001227">
    <property type="term" value="F:DNA-binding transcription repressor activity, RNA polymerase II-specific"/>
    <property type="evidence" value="ECO:0007669"/>
    <property type="project" value="TreeGrafter"/>
</dbReference>
<dbReference type="Pfam" id="PF00096">
    <property type="entry name" value="zf-C2H2"/>
    <property type="match status" value="2"/>
</dbReference>
<evidence type="ECO:0000256" key="8">
    <source>
        <dbReference type="PROSITE-ProRule" id="PRU00042"/>
    </source>
</evidence>
<dbReference type="AlphaFoldDB" id="A0AAV4R6J6"/>
<name>A0AAV4R6J6_9ARAC</name>
<evidence type="ECO:0000256" key="3">
    <source>
        <dbReference type="ARBA" id="ARBA00022737"/>
    </source>
</evidence>
<feature type="compositionally biased region" description="Low complexity" evidence="9">
    <location>
        <begin position="153"/>
        <end position="169"/>
    </location>
</feature>
<evidence type="ECO:0000256" key="5">
    <source>
        <dbReference type="ARBA" id="ARBA00023015"/>
    </source>
</evidence>
<dbReference type="FunFam" id="3.30.160.60:FF:000515">
    <property type="entry name" value="early growth response protein 4"/>
    <property type="match status" value="1"/>
</dbReference>
<feature type="domain" description="C2H2-type" evidence="10">
    <location>
        <begin position="417"/>
        <end position="446"/>
    </location>
</feature>